<evidence type="ECO:0000313" key="1">
    <source>
        <dbReference type="EMBL" id="MEI5908971.1"/>
    </source>
</evidence>
<evidence type="ECO:0000313" key="2">
    <source>
        <dbReference type="Proteomes" id="UP001312865"/>
    </source>
</evidence>
<dbReference type="SUPFAM" id="SSF54593">
    <property type="entry name" value="Glyoxalase/Bleomycin resistance protein/Dihydroxybiphenyl dioxygenase"/>
    <property type="match status" value="1"/>
</dbReference>
<sequence length="117" mass="13578">MKKHTGVTFQVLVQNYEQGIKWYEILFNREPDFIPHENFAEWEIVKGAWLQVAKGLPTKDNGPLRLGVEDINLERKRLINALNLKIEEVNTREGVPVAWCSFKDPDGNRVGLFQELE</sequence>
<keyword evidence="2" id="KW-1185">Reference proteome</keyword>
<gene>
    <name evidence="1" type="ORF">WAK64_18135</name>
</gene>
<dbReference type="EMBL" id="JBBAXC010000018">
    <property type="protein sequence ID" value="MEI5908971.1"/>
    <property type="molecule type" value="Genomic_DNA"/>
</dbReference>
<name>A0ABU8HIE5_9BACI</name>
<proteinExistence type="predicted"/>
<dbReference type="Proteomes" id="UP001312865">
    <property type="component" value="Unassembled WGS sequence"/>
</dbReference>
<dbReference type="InterPro" id="IPR029068">
    <property type="entry name" value="Glyas_Bleomycin-R_OHBP_Dase"/>
</dbReference>
<reference evidence="1 2" key="1">
    <citation type="journal article" date="2018" name="J. Microbiol.">
        <title>Bacillus spongiae sp. nov., isolated from sponge of Jeju Island.</title>
        <authorList>
            <person name="Lee G.E."/>
            <person name="Im W.T."/>
            <person name="Park J.S."/>
        </authorList>
    </citation>
    <scope>NUCLEOTIDE SEQUENCE [LARGE SCALE GENOMIC DNA]</scope>
    <source>
        <strain evidence="1 2">135PIL107-10</strain>
    </source>
</reference>
<dbReference type="RefSeq" id="WP_336588419.1">
    <property type="nucleotide sequence ID" value="NZ_JBBAXC010000018.1"/>
</dbReference>
<dbReference type="Gene3D" id="3.10.180.10">
    <property type="entry name" value="2,3-Dihydroxybiphenyl 1,2-Dioxygenase, domain 1"/>
    <property type="match status" value="1"/>
</dbReference>
<organism evidence="1 2">
    <name type="scientific">Bacillus spongiae</name>
    <dbReference type="NCBI Taxonomy" id="2683610"/>
    <lineage>
        <taxon>Bacteria</taxon>
        <taxon>Bacillati</taxon>
        <taxon>Bacillota</taxon>
        <taxon>Bacilli</taxon>
        <taxon>Bacillales</taxon>
        <taxon>Bacillaceae</taxon>
        <taxon>Bacillus</taxon>
    </lineage>
</organism>
<comment type="caution">
    <text evidence="1">The sequence shown here is derived from an EMBL/GenBank/DDBJ whole genome shotgun (WGS) entry which is preliminary data.</text>
</comment>
<protein>
    <submittedName>
        <fullName evidence="1">VOC family protein</fullName>
    </submittedName>
</protein>
<accession>A0ABU8HIE5</accession>